<evidence type="ECO:0000313" key="3">
    <source>
        <dbReference type="Proteomes" id="UP001215598"/>
    </source>
</evidence>
<dbReference type="EMBL" id="JARKIB010000038">
    <property type="protein sequence ID" value="KAJ7759995.1"/>
    <property type="molecule type" value="Genomic_DNA"/>
</dbReference>
<gene>
    <name evidence="2" type="ORF">B0H16DRAFT_1815286</name>
</gene>
<dbReference type="Proteomes" id="UP001215598">
    <property type="component" value="Unassembled WGS sequence"/>
</dbReference>
<name>A0AAD7J9C5_9AGAR</name>
<organism evidence="2 3">
    <name type="scientific">Mycena metata</name>
    <dbReference type="NCBI Taxonomy" id="1033252"/>
    <lineage>
        <taxon>Eukaryota</taxon>
        <taxon>Fungi</taxon>
        <taxon>Dikarya</taxon>
        <taxon>Basidiomycota</taxon>
        <taxon>Agaricomycotina</taxon>
        <taxon>Agaricomycetes</taxon>
        <taxon>Agaricomycetidae</taxon>
        <taxon>Agaricales</taxon>
        <taxon>Marasmiineae</taxon>
        <taxon>Mycenaceae</taxon>
        <taxon>Mycena</taxon>
    </lineage>
</organism>
<protein>
    <submittedName>
        <fullName evidence="2">Uncharacterized protein</fullName>
    </submittedName>
</protein>
<proteinExistence type="predicted"/>
<evidence type="ECO:0000313" key="2">
    <source>
        <dbReference type="EMBL" id="KAJ7759995.1"/>
    </source>
</evidence>
<evidence type="ECO:0000256" key="1">
    <source>
        <dbReference type="SAM" id="MobiDB-lite"/>
    </source>
</evidence>
<keyword evidence="3" id="KW-1185">Reference proteome</keyword>
<reference evidence="2" key="1">
    <citation type="submission" date="2023-03" db="EMBL/GenBank/DDBJ databases">
        <title>Massive genome expansion in bonnet fungi (Mycena s.s.) driven by repeated elements and novel gene families across ecological guilds.</title>
        <authorList>
            <consortium name="Lawrence Berkeley National Laboratory"/>
            <person name="Harder C.B."/>
            <person name="Miyauchi S."/>
            <person name="Viragh M."/>
            <person name="Kuo A."/>
            <person name="Thoen E."/>
            <person name="Andreopoulos B."/>
            <person name="Lu D."/>
            <person name="Skrede I."/>
            <person name="Drula E."/>
            <person name="Henrissat B."/>
            <person name="Morin E."/>
            <person name="Kohler A."/>
            <person name="Barry K."/>
            <person name="LaButti K."/>
            <person name="Morin E."/>
            <person name="Salamov A."/>
            <person name="Lipzen A."/>
            <person name="Mereny Z."/>
            <person name="Hegedus B."/>
            <person name="Baldrian P."/>
            <person name="Stursova M."/>
            <person name="Weitz H."/>
            <person name="Taylor A."/>
            <person name="Grigoriev I.V."/>
            <person name="Nagy L.G."/>
            <person name="Martin F."/>
            <person name="Kauserud H."/>
        </authorList>
    </citation>
    <scope>NUCLEOTIDE SEQUENCE</scope>
    <source>
        <strain evidence="2">CBHHK182m</strain>
    </source>
</reference>
<sequence length="289" mass="31764">MEIRIYKGNKQGQSCHRDERRCRSPLSRAAAITRGYWTGDPGDENDVASDPLYGYDGEAPLPPAAAIVNEPLERTEQPVGTGPEREGGILVNDDEELGRARELLGIVEVRQNFRGLIRIILEKALQYSTCLGHTINAVSERELRHLLIMLPGLGEHRVSFVIPHVREVKRGVGDAEFIGTFIFLACVVELYRCNSFKVLNGSPMSVLNPSQHQGPERAGRNWDLFLLAGSSPQMRANITLCSLVPVKEDSIHAVSRWVLLIQAAFSAPSTSTEGADNGGHKVVLGPKPR</sequence>
<comment type="caution">
    <text evidence="2">The sequence shown here is derived from an EMBL/GenBank/DDBJ whole genome shotgun (WGS) entry which is preliminary data.</text>
</comment>
<accession>A0AAD7J9C5</accession>
<feature type="region of interest" description="Disordered" evidence="1">
    <location>
        <begin position="269"/>
        <end position="289"/>
    </location>
</feature>
<dbReference type="AlphaFoldDB" id="A0AAD7J9C5"/>